<dbReference type="AlphaFoldDB" id="A0A6J7LQP7"/>
<feature type="transmembrane region" description="Helical" evidence="2">
    <location>
        <begin position="67"/>
        <end position="87"/>
    </location>
</feature>
<feature type="transmembrane region" description="Helical" evidence="2">
    <location>
        <begin position="34"/>
        <end position="55"/>
    </location>
</feature>
<evidence type="ECO:0000313" key="3">
    <source>
        <dbReference type="EMBL" id="CAB4970716.1"/>
    </source>
</evidence>
<protein>
    <submittedName>
        <fullName evidence="3">Unannotated protein</fullName>
    </submittedName>
</protein>
<proteinExistence type="predicted"/>
<keyword evidence="2" id="KW-1133">Transmembrane helix</keyword>
<gene>
    <name evidence="3" type="ORF">UFOPK3772_03356</name>
</gene>
<dbReference type="InterPro" id="IPR019277">
    <property type="entry name" value="DUF2304"/>
</dbReference>
<feature type="transmembrane region" description="Helical" evidence="2">
    <location>
        <begin position="6"/>
        <end position="22"/>
    </location>
</feature>
<evidence type="ECO:0000256" key="1">
    <source>
        <dbReference type="SAM" id="Coils"/>
    </source>
</evidence>
<dbReference type="Pfam" id="PF10066">
    <property type="entry name" value="DUF2304"/>
    <property type="match status" value="1"/>
</dbReference>
<sequence>MTPNVLAGLASLVTFVFVFSLLRRGVLREQYAVLWLLFSATALFFAVFPAALYWVSRTIGVATPANLLFFVTVVLLVLVSVQLSFELSRHEARIRRLAEDVALLDQQIRELRKDRDGS</sequence>
<dbReference type="EMBL" id="CAFBNE010000192">
    <property type="protein sequence ID" value="CAB4970716.1"/>
    <property type="molecule type" value="Genomic_DNA"/>
</dbReference>
<accession>A0A6J7LQP7</accession>
<reference evidence="3" key="1">
    <citation type="submission" date="2020-05" db="EMBL/GenBank/DDBJ databases">
        <authorList>
            <person name="Chiriac C."/>
            <person name="Salcher M."/>
            <person name="Ghai R."/>
            <person name="Kavagutti S V."/>
        </authorList>
    </citation>
    <scope>NUCLEOTIDE SEQUENCE</scope>
</reference>
<keyword evidence="1" id="KW-0175">Coiled coil</keyword>
<name>A0A6J7LQP7_9ZZZZ</name>
<evidence type="ECO:0000256" key="2">
    <source>
        <dbReference type="SAM" id="Phobius"/>
    </source>
</evidence>
<keyword evidence="2" id="KW-0472">Membrane</keyword>
<organism evidence="3">
    <name type="scientific">freshwater metagenome</name>
    <dbReference type="NCBI Taxonomy" id="449393"/>
    <lineage>
        <taxon>unclassified sequences</taxon>
        <taxon>metagenomes</taxon>
        <taxon>ecological metagenomes</taxon>
    </lineage>
</organism>
<keyword evidence="2" id="KW-0812">Transmembrane</keyword>
<feature type="coiled-coil region" evidence="1">
    <location>
        <begin position="87"/>
        <end position="114"/>
    </location>
</feature>